<dbReference type="eggNOG" id="ENOG502QRE3">
    <property type="taxonomic scope" value="Eukaryota"/>
</dbReference>
<accession>W5MN53</accession>
<dbReference type="InParanoid" id="W5MN53"/>
<dbReference type="OMA" id="MTKLNCV"/>
<dbReference type="Proteomes" id="UP000018468">
    <property type="component" value="Linkage group LG2"/>
</dbReference>
<dbReference type="Ensembl" id="ENSLOCT00000009823.1">
    <property type="protein sequence ID" value="ENSLOCP00000009812.1"/>
    <property type="gene ID" value="ENSLOCG00000008080.1"/>
</dbReference>
<keyword evidence="3" id="KW-1185">Reference proteome</keyword>
<feature type="coiled-coil region" evidence="1">
    <location>
        <begin position="83"/>
        <end position="186"/>
    </location>
</feature>
<dbReference type="InterPro" id="IPR038827">
    <property type="entry name" value="CCDC152"/>
</dbReference>
<reference evidence="2" key="2">
    <citation type="submission" date="2025-08" db="UniProtKB">
        <authorList>
            <consortium name="Ensembl"/>
        </authorList>
    </citation>
    <scope>IDENTIFICATION</scope>
</reference>
<reference evidence="2" key="3">
    <citation type="submission" date="2025-09" db="UniProtKB">
        <authorList>
            <consortium name="Ensembl"/>
        </authorList>
    </citation>
    <scope>IDENTIFICATION</scope>
</reference>
<sequence>VISAIAGKMLKGNSVNLDKLIDSFSLLEQKIAALRGKNNMLEIKLDETSRILKLAQSKENYMKEESATFQATINGLQETIQHLSYLQDENKELKRVIHACEEKNKAKDQEHTTHVERLTMQMKAIKEDHKVEMTEAQQDMKRKLELKESELKDIIERKEGDIQELKKKLRDQEREKQSEIIKLQMEFSAKMARIQSTSVKTQQQDPSNLLQNVFKRKLQFIEEEKNREIETLRRAVREMEQQLGCTHDSHPKRRKY</sequence>
<dbReference type="HOGENOM" id="CLU_090538_1_0_1"/>
<name>W5MN53_LEPOC</name>
<dbReference type="Bgee" id="ENSLOCG00000008080">
    <property type="expression patterns" value="Expressed in muscle tissue and 12 other cell types or tissues"/>
</dbReference>
<evidence type="ECO:0000256" key="1">
    <source>
        <dbReference type="SAM" id="Coils"/>
    </source>
</evidence>
<evidence type="ECO:0000313" key="2">
    <source>
        <dbReference type="Ensembl" id="ENSLOCP00000009812.1"/>
    </source>
</evidence>
<protein>
    <submittedName>
        <fullName evidence="2">Coiled-coil domain containing 152</fullName>
    </submittedName>
</protein>
<keyword evidence="1" id="KW-0175">Coiled coil</keyword>
<dbReference type="PANTHER" id="PTHR35253">
    <property type="entry name" value="COILED-COIL DOMAIN-CONTAINING PROTEIN 152"/>
    <property type="match status" value="1"/>
</dbReference>
<dbReference type="EMBL" id="AHAT01002708">
    <property type="status" value="NOT_ANNOTATED_CDS"/>
    <property type="molecule type" value="Genomic_DNA"/>
</dbReference>
<dbReference type="AlphaFoldDB" id="W5MN53"/>
<dbReference type="GeneTree" id="ENSGT00390000010075"/>
<proteinExistence type="predicted"/>
<reference evidence="3" key="1">
    <citation type="submission" date="2011-12" db="EMBL/GenBank/DDBJ databases">
        <title>The Draft Genome of Lepisosteus oculatus.</title>
        <authorList>
            <consortium name="The Broad Institute Genome Assembly &amp; Analysis Group"/>
            <consortium name="Computational R&amp;D Group"/>
            <consortium name="and Sequencing Platform"/>
            <person name="Di Palma F."/>
            <person name="Alfoldi J."/>
            <person name="Johnson J."/>
            <person name="Berlin A."/>
            <person name="Gnerre S."/>
            <person name="Jaffe D."/>
            <person name="MacCallum I."/>
            <person name="Young S."/>
            <person name="Walker B.J."/>
            <person name="Lander E.S."/>
            <person name="Lindblad-Toh K."/>
        </authorList>
    </citation>
    <scope>NUCLEOTIDE SEQUENCE [LARGE SCALE GENOMIC DNA]</scope>
</reference>
<dbReference type="PANTHER" id="PTHR35253:SF1">
    <property type="entry name" value="COILED-COIL DOMAIN-CONTAINING PROTEIN 152"/>
    <property type="match status" value="1"/>
</dbReference>
<evidence type="ECO:0000313" key="3">
    <source>
        <dbReference type="Proteomes" id="UP000018468"/>
    </source>
</evidence>
<organism evidence="2 3">
    <name type="scientific">Lepisosteus oculatus</name>
    <name type="common">Spotted gar</name>
    <dbReference type="NCBI Taxonomy" id="7918"/>
    <lineage>
        <taxon>Eukaryota</taxon>
        <taxon>Metazoa</taxon>
        <taxon>Chordata</taxon>
        <taxon>Craniata</taxon>
        <taxon>Vertebrata</taxon>
        <taxon>Euteleostomi</taxon>
        <taxon>Actinopterygii</taxon>
        <taxon>Neopterygii</taxon>
        <taxon>Holostei</taxon>
        <taxon>Semionotiformes</taxon>
        <taxon>Lepisosteidae</taxon>
        <taxon>Lepisosteus</taxon>
    </lineage>
</organism>